<keyword evidence="17" id="KW-1185">Reference proteome</keyword>
<keyword evidence="11" id="KW-0460">Magnesium</keyword>
<evidence type="ECO:0000256" key="2">
    <source>
        <dbReference type="ARBA" id="ARBA00022679"/>
    </source>
</evidence>
<dbReference type="GO" id="GO:0006071">
    <property type="term" value="P:glycerol metabolic process"/>
    <property type="evidence" value="ECO:0007669"/>
    <property type="project" value="TreeGrafter"/>
</dbReference>
<reference evidence="16" key="1">
    <citation type="submission" date="2011-01" db="EMBL/GenBank/DDBJ databases">
        <title>Complete sequence of chromosome of Rahnella sp. Y9602.</title>
        <authorList>
            <consortium name="US DOE Joint Genome Institute"/>
            <person name="Lucas S."/>
            <person name="Copeland A."/>
            <person name="Lapidus A."/>
            <person name="Cheng J.-F."/>
            <person name="Goodwin L."/>
            <person name="Pitluck S."/>
            <person name="Lu M."/>
            <person name="Detter J.C."/>
            <person name="Han C."/>
            <person name="Tapia R."/>
            <person name="Land M."/>
            <person name="Hauser L."/>
            <person name="Kyrpides N."/>
            <person name="Ivanova N."/>
            <person name="Ovchinnikova G."/>
            <person name="Pagani I."/>
            <person name="Sobecky P.A."/>
            <person name="Martinez R.J."/>
            <person name="Woyke T."/>
        </authorList>
    </citation>
    <scope>NUCLEOTIDE SEQUENCE [LARGE SCALE GENOMIC DNA]</scope>
    <source>
        <strain evidence="16">Y9602</strain>
    </source>
</reference>
<feature type="binding site" evidence="11">
    <location>
        <position position="263"/>
    </location>
    <ligand>
        <name>ATP</name>
        <dbReference type="ChEBI" id="CHEBI:30616"/>
    </ligand>
</feature>
<evidence type="ECO:0000313" key="14">
    <source>
        <dbReference type="EMBL" id="ADW75432.1"/>
    </source>
</evidence>
<dbReference type="FunFam" id="3.30.420.40:FF:000073">
    <property type="entry name" value="Rhamnulokinase"/>
    <property type="match status" value="1"/>
</dbReference>
<feature type="domain" description="Carbohydrate kinase FGGY N-terminal" evidence="12">
    <location>
        <begin position="8"/>
        <end position="215"/>
    </location>
</feature>
<dbReference type="EMBL" id="CP002505">
    <property type="protein sequence ID" value="ADW75432.1"/>
    <property type="molecule type" value="Genomic_DNA"/>
</dbReference>
<comment type="similarity">
    <text evidence="1">Belongs to the FGGY kinase family.</text>
</comment>
<dbReference type="InterPro" id="IPR018484">
    <property type="entry name" value="FGGY_N"/>
</dbReference>
<feature type="binding site" evidence="11">
    <location>
        <position position="308"/>
    </location>
    <ligand>
        <name>ATP</name>
        <dbReference type="ChEBI" id="CHEBI:30616"/>
    </ligand>
</feature>
<dbReference type="PANTHER" id="PTHR10196:SF93">
    <property type="entry name" value="L-RHAMNULOKINASE"/>
    <property type="match status" value="1"/>
</dbReference>
<keyword evidence="2 11" id="KW-0808">Transferase</keyword>
<dbReference type="PIRSF" id="PIRSF000538">
    <property type="entry name" value="GlpK"/>
    <property type="match status" value="1"/>
</dbReference>
<dbReference type="EMBL" id="JBHUCJ010000001">
    <property type="protein sequence ID" value="MFD3222051.1"/>
    <property type="molecule type" value="Genomic_DNA"/>
</dbReference>
<comment type="similarity">
    <text evidence="11">Belongs to the rhamnulokinase family.</text>
</comment>
<proteinExistence type="inferred from homology"/>
<evidence type="ECO:0000256" key="7">
    <source>
        <dbReference type="ARBA" id="ARBA00023308"/>
    </source>
</evidence>
<evidence type="ECO:0000256" key="8">
    <source>
        <dbReference type="ARBA" id="ARBA00052072"/>
    </source>
</evidence>
<evidence type="ECO:0000256" key="6">
    <source>
        <dbReference type="ARBA" id="ARBA00023157"/>
    </source>
</evidence>
<comment type="function">
    <text evidence="11">Involved in the catabolism of L-rhamnose (6-deoxy-L-mannose). Catalyzes the transfer of the gamma-phosphate group from ATP to the 1-hydroxyl group of L-rhamnulose to yield L-rhamnulose 1-phosphate.</text>
</comment>
<keyword evidence="4 11" id="KW-0418">Kinase</keyword>
<feature type="binding site" evidence="11">
    <location>
        <position position="87"/>
    </location>
    <ligand>
        <name>substrate</name>
    </ligand>
</feature>
<dbReference type="InterPro" id="IPR018485">
    <property type="entry name" value="FGGY_C"/>
</dbReference>
<dbReference type="PANTHER" id="PTHR10196">
    <property type="entry name" value="SUGAR KINASE"/>
    <property type="match status" value="1"/>
</dbReference>
<dbReference type="NCBIfam" id="TIGR02627">
    <property type="entry name" value="rhamnulo_kin"/>
    <property type="match status" value="1"/>
</dbReference>
<evidence type="ECO:0000259" key="12">
    <source>
        <dbReference type="Pfam" id="PF00370"/>
    </source>
</evidence>
<keyword evidence="5 11" id="KW-0067">ATP-binding</keyword>
<dbReference type="RefSeq" id="WP_013577121.1">
    <property type="nucleotide sequence ID" value="NC_015061.1"/>
</dbReference>
<evidence type="ECO:0000256" key="10">
    <source>
        <dbReference type="ARBA" id="ARBA00076629"/>
    </source>
</evidence>
<sequence length="494" mass="55012">MRTHHLAAIDLGASSGRVMLATFTRQDPDPAATLTLKEIHRFPNNLIRVDGHDTWDLDALEKHILEGLNRLDASGVQLDGIGIDTWGVDYVLLDAQGQRVGLPVAYRDNRTEGVMARMEQQFGRENLYQKTGIQFMPFNTLYQLRALSEQQPEIVSKAAHMLMIPDYFLYRLTGKLNWEYTNASTTQMLNLATGDWDEDLLKLAGVPRRWLQKPTQPGNSPGLWKSPRGRSVPVFSVATHDTASAVVAAPLTSSHSAYLSSGTWSLMGIESPHAFNHAQALHDNITNEGGIDGSYRVLRNIMGLWLFQRVCRELNIQDLPSLITLAKNVTPFTYLINPNEDRFINPPSMVDAIRDACRQAGDPVPESPAELARCIFDSLAMLYRKIALQLADLQGTPLEDIHIVGGGSQNQFLNQLCADVCQVSVSAGPVEASTLGNIGCQLMALNAVKDTAEFRRIVATNFEQHHYIPRIHADFAIHWRRFQALCHVNEELAV</sequence>
<dbReference type="Proteomes" id="UP000007257">
    <property type="component" value="Chromosome"/>
</dbReference>
<accession>A0A0H3FEZ6</accession>
<evidence type="ECO:0000259" key="13">
    <source>
        <dbReference type="Pfam" id="PF02782"/>
    </source>
</evidence>
<reference evidence="14 16" key="2">
    <citation type="journal article" date="2012" name="J. Bacteriol.">
        <title>Complete Genome Sequence of Rahnella sp. Strain Y9602, a Gammaproteobacterium Isolate from Metal- and Radionuclide-Contaminated Soil.</title>
        <authorList>
            <person name="Martinez R.J."/>
            <person name="Bruce D."/>
            <person name="Detter C."/>
            <person name="Goodwin L.A."/>
            <person name="Han J."/>
            <person name="Han C.S."/>
            <person name="Held B."/>
            <person name="Land M.L."/>
            <person name="Mikhailova N."/>
            <person name="Nolan M."/>
            <person name="Pennacchio L."/>
            <person name="Pitluck S."/>
            <person name="Tapia R."/>
            <person name="Woyke T."/>
            <person name="Sobecky P.A."/>
        </authorList>
    </citation>
    <scope>NUCLEOTIDE SEQUENCE [LARGE SCALE GENOMIC DNA]</scope>
    <source>
        <strain evidence="14 16">Y9602</strain>
    </source>
</reference>
<dbReference type="HOGENOM" id="CLU_039395_0_0_6"/>
<dbReference type="FunFam" id="3.30.420.40:FF:000064">
    <property type="entry name" value="Rhamnulokinase"/>
    <property type="match status" value="1"/>
</dbReference>
<organism evidence="14 16">
    <name type="scientific">Rahnella sp. (strain Y9602)</name>
    <dbReference type="NCBI Taxonomy" id="2703885"/>
    <lineage>
        <taxon>Bacteria</taxon>
        <taxon>Pseudomonadati</taxon>
        <taxon>Pseudomonadota</taxon>
        <taxon>Gammaproteobacteria</taxon>
        <taxon>Enterobacterales</taxon>
        <taxon>Yersiniaceae</taxon>
        <taxon>Rahnella</taxon>
    </lineage>
</organism>
<protein>
    <recommendedName>
        <fullName evidence="9 11">Rhamnulokinase</fullName>
        <shortName evidence="11">RhaB</shortName>
        <ecNumber evidence="9 11">2.7.1.5</ecNumber>
    </recommendedName>
    <alternativeName>
        <fullName evidence="11">ATP:L-rhamnulose phosphotransferase</fullName>
    </alternativeName>
    <alternativeName>
        <fullName evidence="11">L-rhamnulose 1-kinase</fullName>
    </alternativeName>
    <alternativeName>
        <fullName evidence="10 11">Rhamnulose kinase</fullName>
    </alternativeName>
</protein>
<evidence type="ECO:0000256" key="3">
    <source>
        <dbReference type="ARBA" id="ARBA00022741"/>
    </source>
</evidence>
<dbReference type="OrthoDB" id="9761504at2"/>
<keyword evidence="6 11" id="KW-1015">Disulfide bond</keyword>
<comment type="catalytic activity">
    <reaction evidence="8 11">
        <text>L-rhamnulose + ATP = L-rhamnulose 1-phosphate + ADP + H(+)</text>
        <dbReference type="Rhea" id="RHEA:20117"/>
        <dbReference type="ChEBI" id="CHEBI:15378"/>
        <dbReference type="ChEBI" id="CHEBI:17897"/>
        <dbReference type="ChEBI" id="CHEBI:30616"/>
        <dbReference type="ChEBI" id="CHEBI:58313"/>
        <dbReference type="ChEBI" id="CHEBI:456216"/>
        <dbReference type="EC" id="2.7.1.5"/>
    </reaction>
</comment>
<dbReference type="eggNOG" id="COG1070">
    <property type="taxonomic scope" value="Bacteria"/>
</dbReference>
<reference evidence="15 17" key="3">
    <citation type="submission" date="2024-09" db="EMBL/GenBank/DDBJ databases">
        <title>Genomes of Rahnella.</title>
        <authorList>
            <person name="Mnguni F.C."/>
            <person name="Shin G.Y."/>
            <person name="Coutinho T."/>
        </authorList>
    </citation>
    <scope>NUCLEOTIDE SEQUENCE [LARGE SCALE GENOMIC DNA]</scope>
    <source>
        <strain evidence="15 17">20WA0057</strain>
    </source>
</reference>
<keyword evidence="3 11" id="KW-0547">Nucleotide-binding</keyword>
<dbReference type="KEGG" id="rah:Rahaq_3843"/>
<dbReference type="AlphaFoldDB" id="A0A0H3FEZ6"/>
<evidence type="ECO:0000313" key="15">
    <source>
        <dbReference type="EMBL" id="MFD3222051.1"/>
    </source>
</evidence>
<evidence type="ECO:0000256" key="11">
    <source>
        <dbReference type="HAMAP-Rule" id="MF_01535"/>
    </source>
</evidence>
<dbReference type="GO" id="GO:0004370">
    <property type="term" value="F:glycerol kinase activity"/>
    <property type="evidence" value="ECO:0007669"/>
    <property type="project" value="TreeGrafter"/>
</dbReference>
<feature type="disulfide bond" evidence="11">
    <location>
        <begin position="357"/>
        <end position="374"/>
    </location>
</feature>
<keyword evidence="7 11" id="KW-0684">Rhamnose metabolism</keyword>
<dbReference type="CDD" id="cd07771">
    <property type="entry name" value="ASKHA_NBD_FGGY_RhaB-like"/>
    <property type="match status" value="1"/>
</dbReference>
<dbReference type="GO" id="GO:0005829">
    <property type="term" value="C:cytosol"/>
    <property type="evidence" value="ECO:0007669"/>
    <property type="project" value="TreeGrafter"/>
</dbReference>
<comment type="cofactor">
    <cofactor evidence="11">
        <name>Mg(2+)</name>
        <dbReference type="ChEBI" id="CHEBI:18420"/>
    </cofactor>
</comment>
<feature type="binding site" evidence="11">
    <location>
        <position position="406"/>
    </location>
    <ligand>
        <name>ATP</name>
        <dbReference type="ChEBI" id="CHEBI:30616"/>
    </ligand>
</feature>
<feature type="binding site" evidence="11">
    <location>
        <position position="300"/>
    </location>
    <ligand>
        <name>substrate</name>
    </ligand>
</feature>
<comment type="pathway">
    <text evidence="11">Carbohydrate degradation; L-rhamnose degradation; glycerone phosphate from L-rhamnose: step 2/3.</text>
</comment>
<evidence type="ECO:0000256" key="5">
    <source>
        <dbReference type="ARBA" id="ARBA00022840"/>
    </source>
</evidence>
<dbReference type="Proteomes" id="UP001598201">
    <property type="component" value="Unassembled WGS sequence"/>
</dbReference>
<name>A0A0H3FEZ6_RAHSY</name>
<dbReference type="InterPro" id="IPR000577">
    <property type="entry name" value="Carb_kinase_FGGY"/>
</dbReference>
<evidence type="ECO:0000313" key="17">
    <source>
        <dbReference type="Proteomes" id="UP001598201"/>
    </source>
</evidence>
<evidence type="ECO:0000256" key="9">
    <source>
        <dbReference type="ARBA" id="ARBA00066425"/>
    </source>
</evidence>
<dbReference type="UniPathway" id="UPA00541">
    <property type="reaction ID" value="UER00602"/>
</dbReference>
<feature type="disulfide bond" evidence="11">
    <location>
        <begin position="417"/>
        <end position="421"/>
    </location>
</feature>
<dbReference type="Pfam" id="PF02782">
    <property type="entry name" value="FGGY_C"/>
    <property type="match status" value="1"/>
</dbReference>
<evidence type="ECO:0000256" key="1">
    <source>
        <dbReference type="ARBA" id="ARBA00009156"/>
    </source>
</evidence>
<comment type="caution">
    <text evidence="11">Lacks conserved residue(s) required for the propagation of feature annotation.</text>
</comment>
<feature type="domain" description="Carbohydrate kinase FGGY C-terminal" evidence="13">
    <location>
        <begin position="257"/>
        <end position="444"/>
    </location>
</feature>
<feature type="active site" description="Proton acceptor" evidence="11">
    <location>
        <position position="241"/>
    </location>
</feature>
<gene>
    <name evidence="11 15" type="primary">rhaB</name>
    <name evidence="14" type="ordered locus">Rahaq_3843</name>
    <name evidence="15" type="ORF">ACFPK4_00750</name>
</gene>
<feature type="binding site" evidence="11">
    <location>
        <begin position="13"/>
        <end position="17"/>
    </location>
    <ligand>
        <name>ATP</name>
        <dbReference type="ChEBI" id="CHEBI:30616"/>
    </ligand>
</feature>
<dbReference type="Gene3D" id="3.30.420.40">
    <property type="match status" value="2"/>
</dbReference>
<feature type="binding site" evidence="11">
    <location>
        <begin position="240"/>
        <end position="242"/>
    </location>
    <ligand>
        <name>substrate</name>
    </ligand>
</feature>
<dbReference type="Pfam" id="PF00370">
    <property type="entry name" value="FGGY_N"/>
    <property type="match status" value="1"/>
</dbReference>
<dbReference type="InterPro" id="IPR013449">
    <property type="entry name" value="Rhamnulokinase"/>
</dbReference>
<dbReference type="HAMAP" id="MF_01535">
    <property type="entry name" value="Rhamnulokinase"/>
    <property type="match status" value="1"/>
</dbReference>
<dbReference type="EC" id="2.7.1.5" evidence="9 11"/>
<evidence type="ECO:0000256" key="4">
    <source>
        <dbReference type="ARBA" id="ARBA00022777"/>
    </source>
</evidence>
<dbReference type="InterPro" id="IPR043129">
    <property type="entry name" value="ATPase_NBD"/>
</dbReference>
<evidence type="ECO:0000313" key="16">
    <source>
        <dbReference type="Proteomes" id="UP000007257"/>
    </source>
</evidence>
<dbReference type="SUPFAM" id="SSF53067">
    <property type="entry name" value="Actin-like ATPase domain"/>
    <property type="match status" value="2"/>
</dbReference>
<dbReference type="GO" id="GO:0019301">
    <property type="term" value="P:rhamnose catabolic process"/>
    <property type="evidence" value="ECO:0007669"/>
    <property type="project" value="UniProtKB-UniRule"/>
</dbReference>
<dbReference type="GO" id="GO:0008993">
    <property type="term" value="F:rhamnulokinase activity"/>
    <property type="evidence" value="ECO:0007669"/>
    <property type="project" value="UniProtKB-UniRule"/>
</dbReference>
<dbReference type="NCBIfam" id="NF007925">
    <property type="entry name" value="PRK10640.1"/>
    <property type="match status" value="1"/>
</dbReference>
<dbReference type="GO" id="GO:0005524">
    <property type="term" value="F:ATP binding"/>
    <property type="evidence" value="ECO:0007669"/>
    <property type="project" value="UniProtKB-KW"/>
</dbReference>